<evidence type="ECO:0000313" key="3">
    <source>
        <dbReference type="EMBL" id="TFV37428.1"/>
    </source>
</evidence>
<feature type="region of interest" description="Disordered" evidence="1">
    <location>
        <begin position="245"/>
        <end position="265"/>
    </location>
</feature>
<accession>A0A4Y9L1H2</accession>
<reference evidence="3 4" key="1">
    <citation type="submission" date="2019-03" db="EMBL/GenBank/DDBJ databases">
        <title>Bradyrhizobium diversity isolated from nodules of Chamaecrista fasciculata.</title>
        <authorList>
            <person name="Klepa M.S."/>
            <person name="Urquiaga M.O."/>
            <person name="Hungria M."/>
            <person name="Delamuta J.R."/>
        </authorList>
    </citation>
    <scope>NUCLEOTIDE SEQUENCE [LARGE SCALE GENOMIC DNA]</scope>
    <source>
        <strain evidence="3 4">CNPSo 3448</strain>
    </source>
</reference>
<evidence type="ECO:0000256" key="1">
    <source>
        <dbReference type="SAM" id="MobiDB-lite"/>
    </source>
</evidence>
<dbReference type="OrthoDB" id="5243302at2"/>
<keyword evidence="4" id="KW-1185">Reference proteome</keyword>
<sequence length="265" mass="29748">MVAMLASPTGKCIRHRIHRQHRSTIGRPVALQPFAEPRASRPDGAKRGYFGESAARPDHMMNSSKPGRTSVTSRINQPTLHHVNLKTTRLQEMIDWYGTVVGSRPNFQFPGGAWLTNDGANHRIALLTSPRMSDDPDKLVHTGMHHIAFEYGNFNDLLDTYARLLELGIKPHMSLDHGVTTSFYYVDPDGNSVELQYDNFDDWNKSSEWMRTSREFASNPIGVPVDPSKMVAARNGGASRDDLHRRAFAGEFPPSEPFDPRVPLD</sequence>
<feature type="domain" description="VOC" evidence="2">
    <location>
        <begin position="79"/>
        <end position="198"/>
    </location>
</feature>
<proteinExistence type="predicted"/>
<dbReference type="PROSITE" id="PS51819">
    <property type="entry name" value="VOC"/>
    <property type="match status" value="1"/>
</dbReference>
<comment type="caution">
    <text evidence="3">The sequence shown here is derived from an EMBL/GenBank/DDBJ whole genome shotgun (WGS) entry which is preliminary data.</text>
</comment>
<evidence type="ECO:0000259" key="2">
    <source>
        <dbReference type="PROSITE" id="PS51819"/>
    </source>
</evidence>
<dbReference type="AlphaFoldDB" id="A0A4Y9L1H2"/>
<evidence type="ECO:0000313" key="4">
    <source>
        <dbReference type="Proteomes" id="UP000297966"/>
    </source>
</evidence>
<dbReference type="Gene3D" id="3.10.180.10">
    <property type="entry name" value="2,3-Dihydroxybiphenyl 1,2-Dioxygenase, domain 1"/>
    <property type="match status" value="1"/>
</dbReference>
<feature type="region of interest" description="Disordered" evidence="1">
    <location>
        <begin position="27"/>
        <end position="73"/>
    </location>
</feature>
<gene>
    <name evidence="3" type="ORF">E4K65_43550</name>
</gene>
<dbReference type="EMBL" id="SPQT01000050">
    <property type="protein sequence ID" value="TFV37428.1"/>
    <property type="molecule type" value="Genomic_DNA"/>
</dbReference>
<dbReference type="InterPro" id="IPR004360">
    <property type="entry name" value="Glyas_Fos-R_dOase_dom"/>
</dbReference>
<dbReference type="Proteomes" id="UP000297966">
    <property type="component" value="Unassembled WGS sequence"/>
</dbReference>
<dbReference type="InterPro" id="IPR029068">
    <property type="entry name" value="Glyas_Bleomycin-R_OHBP_Dase"/>
</dbReference>
<dbReference type="Pfam" id="PF00903">
    <property type="entry name" value="Glyoxalase"/>
    <property type="match status" value="1"/>
</dbReference>
<protein>
    <recommendedName>
        <fullName evidence="2">VOC domain-containing protein</fullName>
    </recommendedName>
</protein>
<organism evidence="3 4">
    <name type="scientific">Bradyrhizobium niftali</name>
    <dbReference type="NCBI Taxonomy" id="2560055"/>
    <lineage>
        <taxon>Bacteria</taxon>
        <taxon>Pseudomonadati</taxon>
        <taxon>Pseudomonadota</taxon>
        <taxon>Alphaproteobacteria</taxon>
        <taxon>Hyphomicrobiales</taxon>
        <taxon>Nitrobacteraceae</taxon>
        <taxon>Bradyrhizobium</taxon>
    </lineage>
</organism>
<dbReference type="InterPro" id="IPR037523">
    <property type="entry name" value="VOC_core"/>
</dbReference>
<name>A0A4Y9L1H2_9BRAD</name>
<feature type="compositionally biased region" description="Polar residues" evidence="1">
    <location>
        <begin position="61"/>
        <end position="73"/>
    </location>
</feature>
<dbReference type="SUPFAM" id="SSF54593">
    <property type="entry name" value="Glyoxalase/Bleomycin resistance protein/Dihydroxybiphenyl dioxygenase"/>
    <property type="match status" value="1"/>
</dbReference>